<dbReference type="Pfam" id="PF11825">
    <property type="entry name" value="Nuc_recep-AF1"/>
    <property type="match status" value="1"/>
</dbReference>
<evidence type="ECO:0000259" key="1">
    <source>
        <dbReference type="Pfam" id="PF11825"/>
    </source>
</evidence>
<dbReference type="AlphaFoldDB" id="A0A8T2JZD5"/>
<evidence type="ECO:0000313" key="3">
    <source>
        <dbReference type="Proteomes" id="UP000812440"/>
    </source>
</evidence>
<accession>A0A8T2JZD5</accession>
<comment type="caution">
    <text evidence="2">The sequence shown here is derived from an EMBL/GenBank/DDBJ whole genome shotgun (WGS) entry which is preliminary data.</text>
</comment>
<proteinExistence type="predicted"/>
<sequence length="67" mass="6607">MTSSVNSPLGSLGSPFPVINCSVGSPGIPGNPSVGYGPVSSPQINSTVNMSGLHPVSSSEDVKPLLA</sequence>
<feature type="domain" description="Nuclear/hormone receptor activator site AF-1" evidence="1">
    <location>
        <begin position="3"/>
        <end position="66"/>
    </location>
</feature>
<keyword evidence="3" id="KW-1185">Reference proteome</keyword>
<protein>
    <recommendedName>
        <fullName evidence="1">Nuclear/hormone receptor activator site AF-1 domain-containing protein</fullName>
    </recommendedName>
</protein>
<gene>
    <name evidence="2" type="ORF">GDO86_015586</name>
</gene>
<name>A0A8T2JZD5_9PIPI</name>
<dbReference type="Proteomes" id="UP000812440">
    <property type="component" value="Chromosome 8_10"/>
</dbReference>
<reference evidence="2" key="1">
    <citation type="thesis" date="2020" institute="ProQuest LLC" country="789 East Eisenhower Parkway, Ann Arbor, MI, USA">
        <title>Comparative Genomics and Chromosome Evolution.</title>
        <authorList>
            <person name="Mudd A.B."/>
        </authorList>
    </citation>
    <scope>NUCLEOTIDE SEQUENCE</scope>
    <source>
        <strain evidence="2">Female2</strain>
        <tissue evidence="2">Blood</tissue>
    </source>
</reference>
<dbReference type="InterPro" id="IPR021780">
    <property type="entry name" value="Nuc_recep-AF1"/>
</dbReference>
<dbReference type="OrthoDB" id="9363893at2759"/>
<dbReference type="EMBL" id="JAACNH010000003">
    <property type="protein sequence ID" value="KAG8448547.1"/>
    <property type="molecule type" value="Genomic_DNA"/>
</dbReference>
<evidence type="ECO:0000313" key="2">
    <source>
        <dbReference type="EMBL" id="KAG8448547.1"/>
    </source>
</evidence>
<organism evidence="2 3">
    <name type="scientific">Hymenochirus boettgeri</name>
    <name type="common">Congo dwarf clawed frog</name>
    <dbReference type="NCBI Taxonomy" id="247094"/>
    <lineage>
        <taxon>Eukaryota</taxon>
        <taxon>Metazoa</taxon>
        <taxon>Chordata</taxon>
        <taxon>Craniata</taxon>
        <taxon>Vertebrata</taxon>
        <taxon>Euteleostomi</taxon>
        <taxon>Amphibia</taxon>
        <taxon>Batrachia</taxon>
        <taxon>Anura</taxon>
        <taxon>Pipoidea</taxon>
        <taxon>Pipidae</taxon>
        <taxon>Pipinae</taxon>
        <taxon>Hymenochirus</taxon>
    </lineage>
</organism>